<dbReference type="PANTHER" id="PTHR12341:SF62">
    <property type="entry name" value="5'-3' EXORIBONUCLEASE 3-LIKE"/>
    <property type="match status" value="1"/>
</dbReference>
<proteinExistence type="predicted"/>
<evidence type="ECO:0000313" key="3">
    <source>
        <dbReference type="EMBL" id="GAU19994.1"/>
    </source>
</evidence>
<feature type="domain" description="Xrn1 helical" evidence="2">
    <location>
        <begin position="1"/>
        <end position="114"/>
    </location>
</feature>
<evidence type="ECO:0000256" key="1">
    <source>
        <dbReference type="SAM" id="MobiDB-lite"/>
    </source>
</evidence>
<dbReference type="InterPro" id="IPR041412">
    <property type="entry name" value="Xrn1_helical"/>
</dbReference>
<dbReference type="Proteomes" id="UP000242715">
    <property type="component" value="Unassembled WGS sequence"/>
</dbReference>
<organism evidence="3 4">
    <name type="scientific">Trifolium subterraneum</name>
    <name type="common">Subterranean clover</name>
    <dbReference type="NCBI Taxonomy" id="3900"/>
    <lineage>
        <taxon>Eukaryota</taxon>
        <taxon>Viridiplantae</taxon>
        <taxon>Streptophyta</taxon>
        <taxon>Embryophyta</taxon>
        <taxon>Tracheophyta</taxon>
        <taxon>Spermatophyta</taxon>
        <taxon>Magnoliopsida</taxon>
        <taxon>eudicotyledons</taxon>
        <taxon>Gunneridae</taxon>
        <taxon>Pentapetalae</taxon>
        <taxon>rosids</taxon>
        <taxon>fabids</taxon>
        <taxon>Fabales</taxon>
        <taxon>Fabaceae</taxon>
        <taxon>Papilionoideae</taxon>
        <taxon>50 kb inversion clade</taxon>
        <taxon>NPAAA clade</taxon>
        <taxon>Hologalegina</taxon>
        <taxon>IRL clade</taxon>
        <taxon>Trifolieae</taxon>
        <taxon>Trifolium</taxon>
    </lineage>
</organism>
<dbReference type="GO" id="GO:0004534">
    <property type="term" value="F:5'-3' RNA exonuclease activity"/>
    <property type="evidence" value="ECO:0007669"/>
    <property type="project" value="TreeGrafter"/>
</dbReference>
<dbReference type="PANTHER" id="PTHR12341">
    <property type="entry name" value="5'-&gt;3' EXORIBONUCLEASE"/>
    <property type="match status" value="1"/>
</dbReference>
<feature type="compositionally biased region" description="Polar residues" evidence="1">
    <location>
        <begin position="210"/>
        <end position="219"/>
    </location>
</feature>
<name>A0A2Z6LPW4_TRISU</name>
<dbReference type="InterPro" id="IPR027073">
    <property type="entry name" value="5_3_exoribonuclease"/>
</dbReference>
<sequence length="263" mass="29888">MDEKRLLAETRELVKGLTENEAKRNSVEVDRLLVSNTAKVAEKICSLSSNKLDTSISDGIGGIISLCHEDVEKNRQEDLVFCVKYEMPVNGSGHIQHLLCGVNFPEKTIFENDIEETVLWHEHRQYHNRFERSNNQDNWRSSNREGNNSKFPPNSSTFGGRSYGHPDSIHKGAGDGWGSGRGKPERIDHDILNERMSTFTPFRKQPNDYGGSSYQQRSNAPFGRGRGRGQQNSNNVYSRKSVSSNSNNSLRPQWTESKDKSRW</sequence>
<feature type="compositionally biased region" description="Low complexity" evidence="1">
    <location>
        <begin position="232"/>
        <end position="249"/>
    </location>
</feature>
<feature type="compositionally biased region" description="Basic and acidic residues" evidence="1">
    <location>
        <begin position="182"/>
        <end position="193"/>
    </location>
</feature>
<gene>
    <name evidence="3" type="ORF">TSUD_273290</name>
</gene>
<evidence type="ECO:0000259" key="2">
    <source>
        <dbReference type="Pfam" id="PF17846"/>
    </source>
</evidence>
<accession>A0A2Z6LPW4</accession>
<dbReference type="GO" id="GO:0000956">
    <property type="term" value="P:nuclear-transcribed mRNA catabolic process"/>
    <property type="evidence" value="ECO:0007669"/>
    <property type="project" value="TreeGrafter"/>
</dbReference>
<dbReference type="Pfam" id="PF17846">
    <property type="entry name" value="XRN_M"/>
    <property type="match status" value="1"/>
</dbReference>
<keyword evidence="4" id="KW-1185">Reference proteome</keyword>
<dbReference type="EMBL" id="DF973207">
    <property type="protein sequence ID" value="GAU19994.1"/>
    <property type="molecule type" value="Genomic_DNA"/>
</dbReference>
<dbReference type="AlphaFoldDB" id="A0A2Z6LPW4"/>
<protein>
    <recommendedName>
        <fullName evidence="2">Xrn1 helical domain-containing protein</fullName>
    </recommendedName>
</protein>
<evidence type="ECO:0000313" key="4">
    <source>
        <dbReference type="Proteomes" id="UP000242715"/>
    </source>
</evidence>
<dbReference type="GO" id="GO:0005634">
    <property type="term" value="C:nucleus"/>
    <property type="evidence" value="ECO:0007669"/>
    <property type="project" value="TreeGrafter"/>
</dbReference>
<reference evidence="4" key="1">
    <citation type="journal article" date="2017" name="Front. Plant Sci.">
        <title>Climate Clever Clovers: New Paradigm to Reduce the Environmental Footprint of Ruminants by Breeding Low Methanogenic Forages Utilizing Haplotype Variation.</title>
        <authorList>
            <person name="Kaur P."/>
            <person name="Appels R."/>
            <person name="Bayer P.E."/>
            <person name="Keeble-Gagnere G."/>
            <person name="Wang J."/>
            <person name="Hirakawa H."/>
            <person name="Shirasawa K."/>
            <person name="Vercoe P."/>
            <person name="Stefanova K."/>
            <person name="Durmic Z."/>
            <person name="Nichols P."/>
            <person name="Revell C."/>
            <person name="Isobe S.N."/>
            <person name="Edwards D."/>
            <person name="Erskine W."/>
        </authorList>
    </citation>
    <scope>NUCLEOTIDE SEQUENCE [LARGE SCALE GENOMIC DNA]</scope>
    <source>
        <strain evidence="4">cv. Daliak</strain>
    </source>
</reference>
<dbReference type="GO" id="GO:0003723">
    <property type="term" value="F:RNA binding"/>
    <property type="evidence" value="ECO:0007669"/>
    <property type="project" value="TreeGrafter"/>
</dbReference>
<feature type="region of interest" description="Disordered" evidence="1">
    <location>
        <begin position="134"/>
        <end position="263"/>
    </location>
</feature>
<feature type="compositionally biased region" description="Polar residues" evidence="1">
    <location>
        <begin position="135"/>
        <end position="159"/>
    </location>
</feature>